<reference evidence="1 2" key="1">
    <citation type="journal article" date="2022" name="Genome Biol. Evol.">
        <title>The Spruce Budworm Genome: Reconstructing the Evolutionary History of Antifreeze Proteins.</title>
        <authorList>
            <person name="Beliveau C."/>
            <person name="Gagne P."/>
            <person name="Picq S."/>
            <person name="Vernygora O."/>
            <person name="Keeling C.I."/>
            <person name="Pinkney K."/>
            <person name="Doucet D."/>
            <person name="Wen F."/>
            <person name="Johnston J.S."/>
            <person name="Maaroufi H."/>
            <person name="Boyle B."/>
            <person name="Laroche J."/>
            <person name="Dewar K."/>
            <person name="Juretic N."/>
            <person name="Blackburn G."/>
            <person name="Nisole A."/>
            <person name="Brunet B."/>
            <person name="Brandao M."/>
            <person name="Lumley L."/>
            <person name="Duan J."/>
            <person name="Quan G."/>
            <person name="Lucarotti C.J."/>
            <person name="Roe A.D."/>
            <person name="Sperling F.A.H."/>
            <person name="Levesque R.C."/>
            <person name="Cusson M."/>
        </authorList>
    </citation>
    <scope>NUCLEOTIDE SEQUENCE [LARGE SCALE GENOMIC DNA]</scope>
    <source>
        <strain evidence="1">Glfc:IPQL:Cfum</strain>
    </source>
</reference>
<keyword evidence="2" id="KW-1185">Reference proteome</keyword>
<dbReference type="Proteomes" id="UP001064048">
    <property type="component" value="Chromosome 23"/>
</dbReference>
<evidence type="ECO:0000313" key="2">
    <source>
        <dbReference type="Proteomes" id="UP001064048"/>
    </source>
</evidence>
<evidence type="ECO:0000313" key="1">
    <source>
        <dbReference type="EMBL" id="KAI8439254.1"/>
    </source>
</evidence>
<comment type="caution">
    <text evidence="1">The sequence shown here is derived from an EMBL/GenBank/DDBJ whole genome shotgun (WGS) entry which is preliminary data.</text>
</comment>
<proteinExistence type="predicted"/>
<name>A0ACC0KSF2_CHOFU</name>
<protein>
    <submittedName>
        <fullName evidence="1">Uncharacterized protein</fullName>
    </submittedName>
</protein>
<gene>
    <name evidence="1" type="ORF">MSG28_013093</name>
</gene>
<organism evidence="1 2">
    <name type="scientific">Choristoneura fumiferana</name>
    <name type="common">Spruce budworm moth</name>
    <name type="synonym">Archips fumiferana</name>
    <dbReference type="NCBI Taxonomy" id="7141"/>
    <lineage>
        <taxon>Eukaryota</taxon>
        <taxon>Metazoa</taxon>
        <taxon>Ecdysozoa</taxon>
        <taxon>Arthropoda</taxon>
        <taxon>Hexapoda</taxon>
        <taxon>Insecta</taxon>
        <taxon>Pterygota</taxon>
        <taxon>Neoptera</taxon>
        <taxon>Endopterygota</taxon>
        <taxon>Lepidoptera</taxon>
        <taxon>Glossata</taxon>
        <taxon>Ditrysia</taxon>
        <taxon>Tortricoidea</taxon>
        <taxon>Tortricidae</taxon>
        <taxon>Tortricinae</taxon>
        <taxon>Choristoneura</taxon>
    </lineage>
</organism>
<sequence>MPLLVAVILSFRFWFWWYDDDDDGLSTALCTDYKPRSKPLVDEASLSGGYREPDRADPDDYIHMFLSNSEQLIEFLEHMTAADVQWRAQVALHMRAGEAEAALDVCRRRGALAPRLWLDVLWWRSPNNPPATEHLPELLSVIATEKLLSPILVVDCLASISSYTLGDVRNYAAVSEYYGRGLFNKLTVITDAQDAPAPPPPQPAPPAPAQPTYGPGAEAKLLFVPNATKQMAPKGTTVIPVPEGRMRLLEQQQYSSSLEANISRLEPRVHRPSPLASPVPPRRNPNDPQPLNNSPKISTAISNGASKNPFEEETYDDTKNPFAEDEVNDPTNPFGEDDYDKNLNPFS</sequence>
<accession>A0ACC0KSF2</accession>
<dbReference type="EMBL" id="CM046123">
    <property type="protein sequence ID" value="KAI8439254.1"/>
    <property type="molecule type" value="Genomic_DNA"/>
</dbReference>